<evidence type="ECO:0000256" key="1">
    <source>
        <dbReference type="ARBA" id="ARBA00038054"/>
    </source>
</evidence>
<keyword evidence="4" id="KW-1185">Reference proteome</keyword>
<dbReference type="InterPro" id="IPR002563">
    <property type="entry name" value="Flavin_Rdtase-like_dom"/>
</dbReference>
<dbReference type="InterPro" id="IPR012349">
    <property type="entry name" value="Split_barrel_FMN-bd"/>
</dbReference>
<sequence>MTFHETDIHTLSFNPFDKISKQWMLITAGDRNGSNTMTASWGGVGIMWGKPVATAYIRPQRYTKEFVDDNEYFTLSFLPEEQRKALNICGSVSGRDVEDKWKEAGLHPCYLNEGTPDEVAAVEEAEMVFECRKLYAQEMLPECFIDTECDTKWYPTKDYHTMYIAEIVKVWIK</sequence>
<dbReference type="Proteomes" id="UP000713880">
    <property type="component" value="Unassembled WGS sequence"/>
</dbReference>
<dbReference type="SUPFAM" id="SSF50475">
    <property type="entry name" value="FMN-binding split barrel"/>
    <property type="match status" value="1"/>
</dbReference>
<dbReference type="InterPro" id="IPR052174">
    <property type="entry name" value="Flavoredoxin"/>
</dbReference>
<evidence type="ECO:0000313" key="4">
    <source>
        <dbReference type="Proteomes" id="UP000713880"/>
    </source>
</evidence>
<accession>A0A938X102</accession>
<evidence type="ECO:0000259" key="2">
    <source>
        <dbReference type="Pfam" id="PF01613"/>
    </source>
</evidence>
<gene>
    <name evidence="3" type="ORF">H6A13_05430</name>
</gene>
<organism evidence="3 4">
    <name type="scientific">Mordavella massiliensis</name>
    <dbReference type="NCBI Taxonomy" id="1871024"/>
    <lineage>
        <taxon>Bacteria</taxon>
        <taxon>Bacillati</taxon>
        <taxon>Bacillota</taxon>
        <taxon>Clostridia</taxon>
        <taxon>Eubacteriales</taxon>
        <taxon>Clostridiaceae</taxon>
        <taxon>Mordavella</taxon>
    </lineage>
</organism>
<dbReference type="RefSeq" id="WP_204908589.1">
    <property type="nucleotide sequence ID" value="NZ_JACJLV010000012.1"/>
</dbReference>
<evidence type="ECO:0000313" key="3">
    <source>
        <dbReference type="EMBL" id="MBM6826545.1"/>
    </source>
</evidence>
<dbReference type="AlphaFoldDB" id="A0A938X102"/>
<feature type="domain" description="Flavin reductase like" evidence="2">
    <location>
        <begin position="18"/>
        <end position="172"/>
    </location>
</feature>
<comment type="similarity">
    <text evidence="1">Belongs to the flavoredoxin family.</text>
</comment>
<comment type="caution">
    <text evidence="3">The sequence shown here is derived from an EMBL/GenBank/DDBJ whole genome shotgun (WGS) entry which is preliminary data.</text>
</comment>
<name>A0A938X102_9CLOT</name>
<dbReference type="PANTHER" id="PTHR43567">
    <property type="entry name" value="FLAVOREDOXIN-RELATED-RELATED"/>
    <property type="match status" value="1"/>
</dbReference>
<protein>
    <submittedName>
        <fullName evidence="3">Flavin reductase family protein</fullName>
    </submittedName>
</protein>
<proteinExistence type="inferred from homology"/>
<reference evidence="3" key="1">
    <citation type="submission" date="2020-08" db="EMBL/GenBank/DDBJ databases">
        <authorList>
            <person name="Cejkova D."/>
            <person name="Kubasova T."/>
            <person name="Jahodarova E."/>
            <person name="Rychlik I."/>
        </authorList>
    </citation>
    <scope>NUCLEOTIDE SEQUENCE</scope>
    <source>
        <strain evidence="3">An420c</strain>
    </source>
</reference>
<dbReference type="Pfam" id="PF01613">
    <property type="entry name" value="Flavin_Reduct"/>
    <property type="match status" value="1"/>
</dbReference>
<dbReference type="EMBL" id="JACJLV010000012">
    <property type="protein sequence ID" value="MBM6826545.1"/>
    <property type="molecule type" value="Genomic_DNA"/>
</dbReference>
<dbReference type="GO" id="GO:0010181">
    <property type="term" value="F:FMN binding"/>
    <property type="evidence" value="ECO:0007669"/>
    <property type="project" value="InterPro"/>
</dbReference>
<dbReference type="PANTHER" id="PTHR43567:SF5">
    <property type="entry name" value="HYPOTHETICAL CYTOSOLIC PROTEIN"/>
    <property type="match status" value="1"/>
</dbReference>
<dbReference type="GO" id="GO:0016646">
    <property type="term" value="F:oxidoreductase activity, acting on the CH-NH group of donors, NAD or NADP as acceptor"/>
    <property type="evidence" value="ECO:0007669"/>
    <property type="project" value="UniProtKB-ARBA"/>
</dbReference>
<reference evidence="3" key="2">
    <citation type="journal article" date="2021" name="Sci. Rep.">
        <title>The distribution of antibiotic resistance genes in chicken gut microbiota commensals.</title>
        <authorList>
            <person name="Juricova H."/>
            <person name="Matiasovicova J."/>
            <person name="Kubasova T."/>
            <person name="Cejkova D."/>
            <person name="Rychlik I."/>
        </authorList>
    </citation>
    <scope>NUCLEOTIDE SEQUENCE</scope>
    <source>
        <strain evidence="3">An420c</strain>
    </source>
</reference>
<dbReference type="Gene3D" id="2.30.110.10">
    <property type="entry name" value="Electron Transport, Fmn-binding Protein, Chain A"/>
    <property type="match status" value="1"/>
</dbReference>